<dbReference type="EC" id="2.6.1.39" evidence="7"/>
<dbReference type="Gene3D" id="1.10.10.10">
    <property type="entry name" value="Winged helix-like DNA-binding domain superfamily/Winged helix DNA-binding domain"/>
    <property type="match status" value="1"/>
</dbReference>
<dbReference type="InterPro" id="IPR004839">
    <property type="entry name" value="Aminotransferase_I/II_large"/>
</dbReference>
<keyword evidence="4" id="KW-0238">DNA-binding</keyword>
<evidence type="ECO:0000256" key="1">
    <source>
        <dbReference type="ARBA" id="ARBA00005384"/>
    </source>
</evidence>
<keyword evidence="2" id="KW-0663">Pyridoxal phosphate</keyword>
<evidence type="ECO:0000313" key="8">
    <source>
        <dbReference type="Proteomes" id="UP000007460"/>
    </source>
</evidence>
<dbReference type="Pfam" id="PF00155">
    <property type="entry name" value="Aminotran_1_2"/>
    <property type="match status" value="1"/>
</dbReference>
<evidence type="ECO:0000256" key="3">
    <source>
        <dbReference type="ARBA" id="ARBA00023015"/>
    </source>
</evidence>
<feature type="domain" description="HTH gntR-type" evidence="6">
    <location>
        <begin position="15"/>
        <end position="83"/>
    </location>
</feature>
<dbReference type="InterPro" id="IPR015421">
    <property type="entry name" value="PyrdxlP-dep_Trfase_major"/>
</dbReference>
<keyword evidence="7" id="KW-0032">Aminotransferase</keyword>
<keyword evidence="7" id="KW-0808">Transferase</keyword>
<gene>
    <name evidence="7" type="ordered locus">SAR116_0054</name>
</gene>
<dbReference type="Proteomes" id="UP000007460">
    <property type="component" value="Chromosome"/>
</dbReference>
<dbReference type="CDD" id="cd07377">
    <property type="entry name" value="WHTH_GntR"/>
    <property type="match status" value="1"/>
</dbReference>
<accession>D5BNN0</accession>
<dbReference type="GO" id="GO:0047536">
    <property type="term" value="F:2-aminoadipate transaminase activity"/>
    <property type="evidence" value="ECO:0007669"/>
    <property type="project" value="UniProtKB-EC"/>
</dbReference>
<protein>
    <submittedName>
        <fullName evidence="7">Transcriptional regulator, gntR family</fullName>
        <ecNumber evidence="7">2.6.1.39</ecNumber>
    </submittedName>
</protein>
<keyword evidence="5" id="KW-0804">Transcription</keyword>
<evidence type="ECO:0000256" key="2">
    <source>
        <dbReference type="ARBA" id="ARBA00022898"/>
    </source>
</evidence>
<evidence type="ECO:0000313" key="7">
    <source>
        <dbReference type="EMBL" id="ADE38297.1"/>
    </source>
</evidence>
<dbReference type="InterPro" id="IPR036388">
    <property type="entry name" value="WH-like_DNA-bd_sf"/>
</dbReference>
<dbReference type="InterPro" id="IPR051446">
    <property type="entry name" value="HTH_trans_reg/aminotransferase"/>
</dbReference>
<dbReference type="PANTHER" id="PTHR46577">
    <property type="entry name" value="HTH-TYPE TRANSCRIPTIONAL REGULATORY PROTEIN GABR"/>
    <property type="match status" value="1"/>
</dbReference>
<dbReference type="GO" id="GO:0030170">
    <property type="term" value="F:pyridoxal phosphate binding"/>
    <property type="evidence" value="ECO:0007669"/>
    <property type="project" value="InterPro"/>
</dbReference>
<dbReference type="GO" id="GO:0003700">
    <property type="term" value="F:DNA-binding transcription factor activity"/>
    <property type="evidence" value="ECO:0007669"/>
    <property type="project" value="InterPro"/>
</dbReference>
<dbReference type="GO" id="GO:0003677">
    <property type="term" value="F:DNA binding"/>
    <property type="evidence" value="ECO:0007669"/>
    <property type="project" value="UniProtKB-KW"/>
</dbReference>
<dbReference type="Pfam" id="PF00392">
    <property type="entry name" value="GntR"/>
    <property type="match status" value="1"/>
</dbReference>
<dbReference type="SUPFAM" id="SSF53383">
    <property type="entry name" value="PLP-dependent transferases"/>
    <property type="match status" value="1"/>
</dbReference>
<name>D5BNN0_PUNMI</name>
<dbReference type="EMBL" id="CP001751">
    <property type="protein sequence ID" value="ADE38297.1"/>
    <property type="molecule type" value="Genomic_DNA"/>
</dbReference>
<dbReference type="HOGENOM" id="CLU_017584_0_1_5"/>
<dbReference type="PANTHER" id="PTHR46577:SF1">
    <property type="entry name" value="HTH-TYPE TRANSCRIPTIONAL REGULATORY PROTEIN GABR"/>
    <property type="match status" value="1"/>
</dbReference>
<sequence>MDSQDAVTTASASEICKKDLVRRAICSRIIRGIYREGEKVPSCREIADQLQVSKNSAYEAYSDLVGIGILESHNRSGFTVGMTLSATDPHGAQLYADEPAPVSQPPIVTANCRLPEPKLRAKQPKNWTEFRFPFVYNQIDTELFPIEAWRECSRLALGRKALPIWTSEAVEIDCPDLVFQLRQRLLHYRGIDVSDDEILITVGAQHALSIIATLFNDDARPIAFENPGYQEARHLFHLYNNDIECVDVDRDGLDPDRLPQDFKFVYVTPGCQFPTMVVMPEERQLRLIHKAEAANAMVVEDDYEIGLVGHLKLRPALKSHDKTGRVIYVGSLSKTLSPSIRMGFIVAHPDIIKSAKIIRSLTVRHPPSVVQETTAIFLAHGYHDAHLKNLRQIYSERWHIMNEGIKRNLPMFSQGSATGGTSFWLTGPPQFDTEVLATRLQKRGVLIEPGHIFFNSGTPKNSLRIGFPSVAGNKIDLGLRQIAQEAKSMLQ</sequence>
<reference evidence="7 8" key="1">
    <citation type="journal article" date="2010" name="J. Bacteriol.">
        <title>Complete genome sequence of "Candidatus Puniceispirillum marinum" IMCC1322, a representative of the SAR116 clade in the Alphaproteobacteria.</title>
        <authorList>
            <person name="Oh H.M."/>
            <person name="Kwon K.K."/>
            <person name="Kang I."/>
            <person name="Kang S.G."/>
            <person name="Lee J.H."/>
            <person name="Kim S.J."/>
            <person name="Cho J.C."/>
        </authorList>
    </citation>
    <scope>NUCLEOTIDE SEQUENCE [LARGE SCALE GENOMIC DNA]</scope>
    <source>
        <strain evidence="7 8">IMCC1322</strain>
    </source>
</reference>
<dbReference type="Gene3D" id="3.40.640.10">
    <property type="entry name" value="Type I PLP-dependent aspartate aminotransferase-like (Major domain)"/>
    <property type="match status" value="1"/>
</dbReference>
<dbReference type="InterPro" id="IPR015424">
    <property type="entry name" value="PyrdxlP-dep_Trfase"/>
</dbReference>
<dbReference type="KEGG" id="apb:SAR116_0054"/>
<keyword evidence="8" id="KW-1185">Reference proteome</keyword>
<dbReference type="CDD" id="cd00609">
    <property type="entry name" value="AAT_like"/>
    <property type="match status" value="1"/>
</dbReference>
<proteinExistence type="inferred from homology"/>
<evidence type="ECO:0000256" key="5">
    <source>
        <dbReference type="ARBA" id="ARBA00023163"/>
    </source>
</evidence>
<dbReference type="SUPFAM" id="SSF46785">
    <property type="entry name" value="Winged helix' DNA-binding domain"/>
    <property type="match status" value="1"/>
</dbReference>
<keyword evidence="3" id="KW-0805">Transcription regulation</keyword>
<dbReference type="AlphaFoldDB" id="D5BNN0"/>
<organism evidence="7 8">
    <name type="scientific">Puniceispirillum marinum (strain IMCC1322)</name>
    <dbReference type="NCBI Taxonomy" id="488538"/>
    <lineage>
        <taxon>Bacteria</taxon>
        <taxon>Pseudomonadati</taxon>
        <taxon>Pseudomonadota</taxon>
        <taxon>Alphaproteobacteria</taxon>
        <taxon>Candidatus Puniceispirillales</taxon>
        <taxon>Candidatus Puniceispirillaceae</taxon>
        <taxon>Candidatus Puniceispirillum</taxon>
    </lineage>
</organism>
<dbReference type="SMART" id="SM00345">
    <property type="entry name" value="HTH_GNTR"/>
    <property type="match status" value="1"/>
</dbReference>
<evidence type="ECO:0000259" key="6">
    <source>
        <dbReference type="PROSITE" id="PS50949"/>
    </source>
</evidence>
<dbReference type="InterPro" id="IPR000524">
    <property type="entry name" value="Tscrpt_reg_HTH_GntR"/>
</dbReference>
<dbReference type="RefSeq" id="WP_013044927.1">
    <property type="nucleotide sequence ID" value="NC_014010.1"/>
</dbReference>
<dbReference type="PROSITE" id="PS50949">
    <property type="entry name" value="HTH_GNTR"/>
    <property type="match status" value="1"/>
</dbReference>
<dbReference type="InterPro" id="IPR036390">
    <property type="entry name" value="WH_DNA-bd_sf"/>
</dbReference>
<dbReference type="OrthoDB" id="9808770at2"/>
<comment type="similarity">
    <text evidence="1">In the C-terminal section; belongs to the class-I pyridoxal-phosphate-dependent aminotransferase family.</text>
</comment>
<evidence type="ECO:0000256" key="4">
    <source>
        <dbReference type="ARBA" id="ARBA00023125"/>
    </source>
</evidence>
<dbReference type="eggNOG" id="COG1167">
    <property type="taxonomic scope" value="Bacteria"/>
</dbReference>